<feature type="compositionally biased region" description="Basic and acidic residues" evidence="1">
    <location>
        <begin position="30"/>
        <end position="43"/>
    </location>
</feature>
<feature type="region of interest" description="Disordered" evidence="1">
    <location>
        <begin position="1"/>
        <end position="43"/>
    </location>
</feature>
<evidence type="ECO:0000313" key="2">
    <source>
        <dbReference type="EMBL" id="MED6153742.1"/>
    </source>
</evidence>
<gene>
    <name evidence="2" type="ORF">PIB30_104977</name>
</gene>
<feature type="non-terminal residue" evidence="2">
    <location>
        <position position="115"/>
    </location>
</feature>
<feature type="compositionally biased region" description="Polar residues" evidence="1">
    <location>
        <begin position="12"/>
        <end position="29"/>
    </location>
</feature>
<reference evidence="2 3" key="1">
    <citation type="journal article" date="2023" name="Plants (Basel)">
        <title>Bridging the Gap: Combining Genomics and Transcriptomics Approaches to Understand Stylosanthes scabra, an Orphan Legume from the Brazilian Caatinga.</title>
        <authorList>
            <person name="Ferreira-Neto J.R.C."/>
            <person name="da Silva M.D."/>
            <person name="Binneck E."/>
            <person name="de Melo N.F."/>
            <person name="da Silva R.H."/>
            <person name="de Melo A.L.T.M."/>
            <person name="Pandolfi V."/>
            <person name="Bustamante F.O."/>
            <person name="Brasileiro-Vidal A.C."/>
            <person name="Benko-Iseppon A.M."/>
        </authorList>
    </citation>
    <scope>NUCLEOTIDE SEQUENCE [LARGE SCALE GENOMIC DNA]</scope>
    <source>
        <tissue evidence="2">Leaves</tissue>
    </source>
</reference>
<name>A0ABU6TY15_9FABA</name>
<feature type="compositionally biased region" description="Basic residues" evidence="1">
    <location>
        <begin position="1"/>
        <end position="10"/>
    </location>
</feature>
<keyword evidence="3" id="KW-1185">Reference proteome</keyword>
<protein>
    <submittedName>
        <fullName evidence="2">Uncharacterized protein</fullName>
    </submittedName>
</protein>
<organism evidence="2 3">
    <name type="scientific">Stylosanthes scabra</name>
    <dbReference type="NCBI Taxonomy" id="79078"/>
    <lineage>
        <taxon>Eukaryota</taxon>
        <taxon>Viridiplantae</taxon>
        <taxon>Streptophyta</taxon>
        <taxon>Embryophyta</taxon>
        <taxon>Tracheophyta</taxon>
        <taxon>Spermatophyta</taxon>
        <taxon>Magnoliopsida</taxon>
        <taxon>eudicotyledons</taxon>
        <taxon>Gunneridae</taxon>
        <taxon>Pentapetalae</taxon>
        <taxon>rosids</taxon>
        <taxon>fabids</taxon>
        <taxon>Fabales</taxon>
        <taxon>Fabaceae</taxon>
        <taxon>Papilionoideae</taxon>
        <taxon>50 kb inversion clade</taxon>
        <taxon>dalbergioids sensu lato</taxon>
        <taxon>Dalbergieae</taxon>
        <taxon>Pterocarpus clade</taxon>
        <taxon>Stylosanthes</taxon>
    </lineage>
</organism>
<evidence type="ECO:0000313" key="3">
    <source>
        <dbReference type="Proteomes" id="UP001341840"/>
    </source>
</evidence>
<dbReference type="EMBL" id="JASCZI010094365">
    <property type="protein sequence ID" value="MED6153742.1"/>
    <property type="molecule type" value="Genomic_DNA"/>
</dbReference>
<evidence type="ECO:0000256" key="1">
    <source>
        <dbReference type="SAM" id="MobiDB-lite"/>
    </source>
</evidence>
<accession>A0ABU6TY15</accession>
<sequence length="115" mass="13470">MGKHKGRRFSYKMQTMPKQSQRTRSSGDATNEKDAGTPAMGDEREEVRRRWMWYRVLENGEHESEIVRYRRAMVVSDGKRKSGESTSVWGRHGLARRLGFLLPQRLRPSTFGERN</sequence>
<comment type="caution">
    <text evidence="2">The sequence shown here is derived from an EMBL/GenBank/DDBJ whole genome shotgun (WGS) entry which is preliminary data.</text>
</comment>
<proteinExistence type="predicted"/>
<dbReference type="Proteomes" id="UP001341840">
    <property type="component" value="Unassembled WGS sequence"/>
</dbReference>